<dbReference type="InterPro" id="IPR023214">
    <property type="entry name" value="HAD_sf"/>
</dbReference>
<evidence type="ECO:0008006" key="8">
    <source>
        <dbReference type="Google" id="ProtNLM"/>
    </source>
</evidence>
<dbReference type="EMBL" id="CABIJS010000256">
    <property type="protein sequence ID" value="VUZ47842.1"/>
    <property type="molecule type" value="Genomic_DNA"/>
</dbReference>
<proteinExistence type="predicted"/>
<feature type="transmembrane region" description="Helical" evidence="5">
    <location>
        <begin position="53"/>
        <end position="77"/>
    </location>
</feature>
<evidence type="ECO:0000256" key="1">
    <source>
        <dbReference type="ARBA" id="ARBA00004370"/>
    </source>
</evidence>
<name>A0A564YKP1_HYMDI</name>
<evidence type="ECO:0000256" key="3">
    <source>
        <dbReference type="ARBA" id="ARBA00022989"/>
    </source>
</evidence>
<dbReference type="InterPro" id="IPR023299">
    <property type="entry name" value="ATPase_P-typ_cyto_dom_N"/>
</dbReference>
<feature type="non-terminal residue" evidence="6">
    <location>
        <position position="574"/>
    </location>
</feature>
<dbReference type="InterPro" id="IPR023298">
    <property type="entry name" value="ATPase_P-typ_TM_dom_sf"/>
</dbReference>
<dbReference type="InterPro" id="IPR036412">
    <property type="entry name" value="HAD-like_sf"/>
</dbReference>
<protein>
    <recommendedName>
        <fullName evidence="8">P-type phospholipid transporter</fullName>
    </recommendedName>
</protein>
<keyword evidence="2 5" id="KW-0812">Transmembrane</keyword>
<dbReference type="Proteomes" id="UP000321570">
    <property type="component" value="Unassembled WGS sequence"/>
</dbReference>
<evidence type="ECO:0000313" key="6">
    <source>
        <dbReference type="EMBL" id="VUZ47842.1"/>
    </source>
</evidence>
<dbReference type="PANTHER" id="PTHR24092:SF175">
    <property type="entry name" value="PHOSPHOLIPID-TRANSPORTING ATPASE"/>
    <property type="match status" value="1"/>
</dbReference>
<feature type="non-terminal residue" evidence="6">
    <location>
        <position position="1"/>
    </location>
</feature>
<dbReference type="GO" id="GO:0000166">
    <property type="term" value="F:nucleotide binding"/>
    <property type="evidence" value="ECO:0007669"/>
    <property type="project" value="InterPro"/>
</dbReference>
<dbReference type="GO" id="GO:0005886">
    <property type="term" value="C:plasma membrane"/>
    <property type="evidence" value="ECO:0007669"/>
    <property type="project" value="TreeGrafter"/>
</dbReference>
<dbReference type="GO" id="GO:0045332">
    <property type="term" value="P:phospholipid translocation"/>
    <property type="evidence" value="ECO:0007669"/>
    <property type="project" value="TreeGrafter"/>
</dbReference>
<dbReference type="PANTHER" id="PTHR24092">
    <property type="entry name" value="PROBABLE PHOSPHOLIPID-TRANSPORTING ATPASE"/>
    <property type="match status" value="1"/>
</dbReference>
<keyword evidence="7" id="KW-1185">Reference proteome</keyword>
<sequence>KQNKFSQIERKLNGFLLVYFVGLIFVCSLFTLFKYLLTTDAWYISVREIKTWYVVQDLFAFIVLFNYAIPISLYVTIEFQKFFGSRFFGWDMELYDSEIDERALANTSDIPEEMGQVEYLFSDKTGTLTKNEMSFQRLAIAEGTYLLRDAMLHPLFEVKVKKMRDLRTPRYSGVGLPSTQMPTNAQILLIFLALCHTVRVEQDPDARESVMISLMSLKKRDPLGKRVRDGLKKLRPSKIQPPSKEWTSRRRESAILSAQEAVSAVNRGSTVKSFQEYEYQASSPDEKTFVEGCRDLGIIYHGENKQQLQVVTVFGKKGLQYRLLDVLEFDSNRKCMSVIIQPVLKGEPETPEYIPEKPALVLCKGADSSILEKSASMEDLPFFHERTGDPLIDGLFVFTNPTQKRAVISSEKVIANVGQFASFGLRTLVEGVRLLKPGEWTPLQKKLNEARSQMVDRNAALAKAYEKIERDLMLIGCTGVEDQLQDGVPETLTALREAGIQTWVLTGDKEETAMNVSFLSGHFAPGLSIIRVTKKMNPLECSTALDNELNNLKLKPQEHGKAKYGLVVDGQTLN</sequence>
<evidence type="ECO:0000256" key="5">
    <source>
        <dbReference type="SAM" id="Phobius"/>
    </source>
</evidence>
<gene>
    <name evidence="6" type="ORF">WMSIL1_LOCUS7350</name>
</gene>
<dbReference type="GO" id="GO:0005783">
    <property type="term" value="C:endoplasmic reticulum"/>
    <property type="evidence" value="ECO:0007669"/>
    <property type="project" value="TreeGrafter"/>
</dbReference>
<dbReference type="AlphaFoldDB" id="A0A564YKP1"/>
<dbReference type="Gene3D" id="3.40.1110.10">
    <property type="entry name" value="Calcium-transporting ATPase, cytoplasmic domain N"/>
    <property type="match status" value="1"/>
</dbReference>
<dbReference type="GO" id="GO:0140326">
    <property type="term" value="F:ATPase-coupled intramembrane lipid transporter activity"/>
    <property type="evidence" value="ECO:0007669"/>
    <property type="project" value="TreeGrafter"/>
</dbReference>
<feature type="transmembrane region" description="Helical" evidence="5">
    <location>
        <begin position="12"/>
        <end position="33"/>
    </location>
</feature>
<dbReference type="Gene3D" id="3.40.50.1000">
    <property type="entry name" value="HAD superfamily/HAD-like"/>
    <property type="match status" value="2"/>
</dbReference>
<accession>A0A564YKP1</accession>
<dbReference type="SUPFAM" id="SSF81660">
    <property type="entry name" value="Metal cation-transporting ATPase, ATP-binding domain N"/>
    <property type="match status" value="1"/>
</dbReference>
<keyword evidence="4 5" id="KW-0472">Membrane</keyword>
<dbReference type="SUPFAM" id="SSF81665">
    <property type="entry name" value="Calcium ATPase, transmembrane domain M"/>
    <property type="match status" value="1"/>
</dbReference>
<evidence type="ECO:0000256" key="4">
    <source>
        <dbReference type="ARBA" id="ARBA00023136"/>
    </source>
</evidence>
<keyword evidence="3 5" id="KW-1133">Transmembrane helix</keyword>
<dbReference type="SUPFAM" id="SSF56784">
    <property type="entry name" value="HAD-like"/>
    <property type="match status" value="1"/>
</dbReference>
<dbReference type="InterPro" id="IPR018303">
    <property type="entry name" value="ATPase_P-typ_P_site"/>
</dbReference>
<evidence type="ECO:0000256" key="2">
    <source>
        <dbReference type="ARBA" id="ARBA00022692"/>
    </source>
</evidence>
<reference evidence="6 7" key="1">
    <citation type="submission" date="2019-07" db="EMBL/GenBank/DDBJ databases">
        <authorList>
            <person name="Jastrzebski P J."/>
            <person name="Paukszto L."/>
            <person name="Jastrzebski P J."/>
        </authorList>
    </citation>
    <scope>NUCLEOTIDE SEQUENCE [LARGE SCALE GENOMIC DNA]</scope>
    <source>
        <strain evidence="6 7">WMS-il1</strain>
    </source>
</reference>
<comment type="subcellular location">
    <subcellularLocation>
        <location evidence="1">Membrane</location>
    </subcellularLocation>
</comment>
<dbReference type="Gene3D" id="1.20.1110.10">
    <property type="entry name" value="Calcium-transporting ATPase, transmembrane domain"/>
    <property type="match status" value="1"/>
</dbReference>
<organism evidence="6 7">
    <name type="scientific">Hymenolepis diminuta</name>
    <name type="common">Rat tapeworm</name>
    <dbReference type="NCBI Taxonomy" id="6216"/>
    <lineage>
        <taxon>Eukaryota</taxon>
        <taxon>Metazoa</taxon>
        <taxon>Spiralia</taxon>
        <taxon>Lophotrochozoa</taxon>
        <taxon>Platyhelminthes</taxon>
        <taxon>Cestoda</taxon>
        <taxon>Eucestoda</taxon>
        <taxon>Cyclophyllidea</taxon>
        <taxon>Hymenolepididae</taxon>
        <taxon>Hymenolepis</taxon>
    </lineage>
</organism>
<dbReference type="PROSITE" id="PS00154">
    <property type="entry name" value="ATPASE_E1_E2"/>
    <property type="match status" value="1"/>
</dbReference>
<evidence type="ECO:0000313" key="7">
    <source>
        <dbReference type="Proteomes" id="UP000321570"/>
    </source>
</evidence>